<protein>
    <recommendedName>
        <fullName evidence="4">Universal stress protein</fullName>
    </recommendedName>
</protein>
<evidence type="ECO:0000313" key="2">
    <source>
        <dbReference type="EMBL" id="GLS18529.1"/>
    </source>
</evidence>
<evidence type="ECO:0000256" key="1">
    <source>
        <dbReference type="ARBA" id="ARBA00008791"/>
    </source>
</evidence>
<dbReference type="Proteomes" id="UP001156882">
    <property type="component" value="Unassembled WGS sequence"/>
</dbReference>
<keyword evidence="3" id="KW-1185">Reference proteome</keyword>
<proteinExistence type="inferred from homology"/>
<name>A0ABQ6CFF6_9HYPH</name>
<dbReference type="CDD" id="cd00293">
    <property type="entry name" value="USP-like"/>
    <property type="match status" value="1"/>
</dbReference>
<accession>A0ABQ6CFF6</accession>
<dbReference type="RefSeq" id="WP_284311396.1">
    <property type="nucleotide sequence ID" value="NZ_BSPC01000014.1"/>
</dbReference>
<reference evidence="3" key="1">
    <citation type="journal article" date="2019" name="Int. J. Syst. Evol. Microbiol.">
        <title>The Global Catalogue of Microorganisms (GCM) 10K type strain sequencing project: providing services to taxonomists for standard genome sequencing and annotation.</title>
        <authorList>
            <consortium name="The Broad Institute Genomics Platform"/>
            <consortium name="The Broad Institute Genome Sequencing Center for Infectious Disease"/>
            <person name="Wu L."/>
            <person name="Ma J."/>
        </authorList>
    </citation>
    <scope>NUCLEOTIDE SEQUENCE [LARGE SCALE GENOMIC DNA]</scope>
    <source>
        <strain evidence="3">NBRC 101365</strain>
    </source>
</reference>
<evidence type="ECO:0008006" key="4">
    <source>
        <dbReference type="Google" id="ProtNLM"/>
    </source>
</evidence>
<dbReference type="SUPFAM" id="SSF52402">
    <property type="entry name" value="Adenine nucleotide alpha hydrolases-like"/>
    <property type="match status" value="2"/>
</dbReference>
<comment type="similarity">
    <text evidence="1">Belongs to the universal stress protein A family.</text>
</comment>
<comment type="caution">
    <text evidence="2">The sequence shown here is derived from an EMBL/GenBank/DDBJ whole genome shotgun (WGS) entry which is preliminary data.</text>
</comment>
<organism evidence="2 3">
    <name type="scientific">Labrys miyagiensis</name>
    <dbReference type="NCBI Taxonomy" id="346912"/>
    <lineage>
        <taxon>Bacteria</taxon>
        <taxon>Pseudomonadati</taxon>
        <taxon>Pseudomonadota</taxon>
        <taxon>Alphaproteobacteria</taxon>
        <taxon>Hyphomicrobiales</taxon>
        <taxon>Xanthobacteraceae</taxon>
        <taxon>Labrys</taxon>
    </lineage>
</organism>
<dbReference type="PANTHER" id="PTHR46268:SF15">
    <property type="entry name" value="UNIVERSAL STRESS PROTEIN HP_0031"/>
    <property type="match status" value="1"/>
</dbReference>
<gene>
    <name evidence="2" type="ORF">GCM10007874_15460</name>
</gene>
<dbReference type="EMBL" id="BSPC01000014">
    <property type="protein sequence ID" value="GLS18529.1"/>
    <property type="molecule type" value="Genomic_DNA"/>
</dbReference>
<sequence length="277" mass="29789">MPYAAIMVYVDTSSHAAARVGLACDIAAEHSATVIGVSASVPLMPVAAPSRFGPLAGATNLAQEEGAEADLRCAERCFRQVVSQRGCRWEWRSSLDNPGHFLVHEARAADLIVVGQKMWDLSPQHRADPAEILREVGRPILMVPPSTTISPVGTNAVVAWKDSREARRAVLDALPLLAMSKVVWVVDVVPETLRETVRSQVSDVTAFLGRHGIKAQAMIEPDDDGPLIEGLLAVASQKQAGLIVMGGQSHARLHEWTFGSATHTMLKKSPVCLLLSN</sequence>
<evidence type="ECO:0000313" key="3">
    <source>
        <dbReference type="Proteomes" id="UP001156882"/>
    </source>
</evidence>
<dbReference type="PANTHER" id="PTHR46268">
    <property type="entry name" value="STRESS RESPONSE PROTEIN NHAX"/>
    <property type="match status" value="1"/>
</dbReference>
<dbReference type="Gene3D" id="3.40.50.12370">
    <property type="match status" value="1"/>
</dbReference>